<dbReference type="PROSITE" id="PS51273">
    <property type="entry name" value="GATASE_TYPE_1"/>
    <property type="match status" value="1"/>
</dbReference>
<evidence type="ECO:0000256" key="1">
    <source>
        <dbReference type="ARBA" id="ARBA00022962"/>
    </source>
</evidence>
<dbReference type="InterPro" id="IPR029062">
    <property type="entry name" value="Class_I_gatase-like"/>
</dbReference>
<dbReference type="GO" id="GO:0004049">
    <property type="term" value="F:anthranilate synthase activity"/>
    <property type="evidence" value="ECO:0007669"/>
    <property type="project" value="TreeGrafter"/>
</dbReference>
<proteinExistence type="predicted"/>
<accession>A0AA37TSL5</accession>
<gene>
    <name evidence="3" type="primary">pabA</name>
    <name evidence="3" type="ORF">GCM10007894_13440</name>
</gene>
<dbReference type="Pfam" id="PF00117">
    <property type="entry name" value="GATase"/>
    <property type="match status" value="1"/>
</dbReference>
<dbReference type="Proteomes" id="UP001157439">
    <property type="component" value="Unassembled WGS sequence"/>
</dbReference>
<dbReference type="PANTHER" id="PTHR43418:SF4">
    <property type="entry name" value="MULTIFUNCTIONAL TRYPTOPHAN BIOSYNTHESIS PROTEIN"/>
    <property type="match status" value="1"/>
</dbReference>
<dbReference type="GO" id="GO:0005829">
    <property type="term" value="C:cytosol"/>
    <property type="evidence" value="ECO:0007669"/>
    <property type="project" value="TreeGrafter"/>
</dbReference>
<sequence>MLLMLDNYDSFTYNLVQYFQELGQQVAVVRNDQMSIADIQALNPSCIVVSPGPCSPDQAGVSLALVEAFASKVPILGVCLGHQTLAQVYGAKVVRAPQVMHGKTSLISHTGEGLFAGLNNPLQVTRYHSLIVDDIPDGFQLDAYLDDPQYGRLVMAMSQPQLQLYGVQFHPESIMTEQGHQLLQNFLNLSHLKGCAAGDFMV</sequence>
<name>A0AA37TSL5_9GAMM</name>
<dbReference type="AlphaFoldDB" id="A0AA37TSL5"/>
<keyword evidence="4" id="KW-1185">Reference proteome</keyword>
<comment type="caution">
    <text evidence="3">The sequence shown here is derived from an EMBL/GenBank/DDBJ whole genome shotgun (WGS) entry which is preliminary data.</text>
</comment>
<feature type="domain" description="Glutamine amidotransferase" evidence="2">
    <location>
        <begin position="3"/>
        <end position="187"/>
    </location>
</feature>
<dbReference type="NCBIfam" id="TIGR00566">
    <property type="entry name" value="trpG_papA"/>
    <property type="match status" value="1"/>
</dbReference>
<dbReference type="InterPro" id="IPR006221">
    <property type="entry name" value="TrpG/PapA_dom"/>
</dbReference>
<keyword evidence="1 3" id="KW-0315">Glutamine amidotransferase</keyword>
<dbReference type="CDD" id="cd01743">
    <property type="entry name" value="GATase1_Anthranilate_Synthase"/>
    <property type="match status" value="1"/>
</dbReference>
<dbReference type="SUPFAM" id="SSF52317">
    <property type="entry name" value="Class I glutamine amidotransferase-like"/>
    <property type="match status" value="1"/>
</dbReference>
<reference evidence="3 4" key="1">
    <citation type="journal article" date="2014" name="Int. J. Syst. Evol. Microbiol.">
        <title>Complete genome sequence of Corynebacterium casei LMG S-19264T (=DSM 44701T), isolated from a smear-ripened cheese.</title>
        <authorList>
            <consortium name="US DOE Joint Genome Institute (JGI-PGF)"/>
            <person name="Walter F."/>
            <person name="Albersmeier A."/>
            <person name="Kalinowski J."/>
            <person name="Ruckert C."/>
        </authorList>
    </citation>
    <scope>NUCLEOTIDE SEQUENCE [LARGE SCALE GENOMIC DNA]</scope>
    <source>
        <strain evidence="3 4">NBRC 112785</strain>
    </source>
</reference>
<dbReference type="PRINTS" id="PR00099">
    <property type="entry name" value="CPSGATASE"/>
</dbReference>
<dbReference type="GO" id="GO:0000162">
    <property type="term" value="P:L-tryptophan biosynthetic process"/>
    <property type="evidence" value="ECO:0007669"/>
    <property type="project" value="TreeGrafter"/>
</dbReference>
<dbReference type="InterPro" id="IPR017926">
    <property type="entry name" value="GATASE"/>
</dbReference>
<dbReference type="EMBL" id="BSPO01000002">
    <property type="protein sequence ID" value="GLS83367.1"/>
    <property type="molecule type" value="Genomic_DNA"/>
</dbReference>
<dbReference type="Gene3D" id="3.40.50.880">
    <property type="match status" value="1"/>
</dbReference>
<organism evidence="3 4">
    <name type="scientific">Paraferrimonas haliotis</name>
    <dbReference type="NCBI Taxonomy" id="2013866"/>
    <lineage>
        <taxon>Bacteria</taxon>
        <taxon>Pseudomonadati</taxon>
        <taxon>Pseudomonadota</taxon>
        <taxon>Gammaproteobacteria</taxon>
        <taxon>Alteromonadales</taxon>
        <taxon>Ferrimonadaceae</taxon>
        <taxon>Paraferrimonas</taxon>
    </lineage>
</organism>
<dbReference type="FunFam" id="3.40.50.880:FF:000003">
    <property type="entry name" value="Anthranilate synthase component II"/>
    <property type="match status" value="1"/>
</dbReference>
<evidence type="ECO:0000313" key="3">
    <source>
        <dbReference type="EMBL" id="GLS83367.1"/>
    </source>
</evidence>
<dbReference type="InterPro" id="IPR050472">
    <property type="entry name" value="Anth_synth/Amidotransfase"/>
</dbReference>
<dbReference type="GO" id="GO:0046820">
    <property type="term" value="F:4-amino-4-deoxychorismate synthase activity"/>
    <property type="evidence" value="ECO:0007669"/>
    <property type="project" value="TreeGrafter"/>
</dbReference>
<dbReference type="PRINTS" id="PR00096">
    <property type="entry name" value="GATASE"/>
</dbReference>
<protein>
    <submittedName>
        <fullName evidence="3">Glutamine amidotransferase</fullName>
    </submittedName>
</protein>
<dbReference type="RefSeq" id="WP_095497079.1">
    <property type="nucleotide sequence ID" value="NZ_BSPO01000002.1"/>
</dbReference>
<dbReference type="PRINTS" id="PR00097">
    <property type="entry name" value="ANTSNTHASEII"/>
</dbReference>
<evidence type="ECO:0000313" key="4">
    <source>
        <dbReference type="Proteomes" id="UP001157439"/>
    </source>
</evidence>
<dbReference type="GO" id="GO:0046654">
    <property type="term" value="P:tetrahydrofolate biosynthetic process"/>
    <property type="evidence" value="ECO:0007669"/>
    <property type="project" value="TreeGrafter"/>
</dbReference>
<dbReference type="PANTHER" id="PTHR43418">
    <property type="entry name" value="MULTIFUNCTIONAL TRYPTOPHAN BIOSYNTHESIS PROTEIN-RELATED"/>
    <property type="match status" value="1"/>
</dbReference>
<evidence type="ECO:0000259" key="2">
    <source>
        <dbReference type="Pfam" id="PF00117"/>
    </source>
</evidence>